<dbReference type="SMART" id="SM00053">
    <property type="entry name" value="DYNc"/>
    <property type="match status" value="1"/>
</dbReference>
<dbReference type="PROSITE" id="PS51388">
    <property type="entry name" value="GED"/>
    <property type="match status" value="1"/>
</dbReference>
<dbReference type="InterPro" id="IPR027417">
    <property type="entry name" value="P-loop_NTPase"/>
</dbReference>
<dbReference type="InterPro" id="IPR003130">
    <property type="entry name" value="GED"/>
</dbReference>
<dbReference type="InterPro" id="IPR030381">
    <property type="entry name" value="G_DYNAMIN_dom"/>
</dbReference>
<evidence type="ECO:0000313" key="6">
    <source>
        <dbReference type="Proteomes" id="UP000285146"/>
    </source>
</evidence>
<dbReference type="EMBL" id="LKEB01000018">
    <property type="protein sequence ID" value="ROW13629.1"/>
    <property type="molecule type" value="Genomic_DNA"/>
</dbReference>
<dbReference type="Pfam" id="PF01031">
    <property type="entry name" value="Dynamin_M"/>
    <property type="match status" value="1"/>
</dbReference>
<protein>
    <recommendedName>
        <fullName evidence="7">GED domain-containing protein</fullName>
    </recommendedName>
</protein>
<dbReference type="GO" id="GO:0006897">
    <property type="term" value="P:endocytosis"/>
    <property type="evidence" value="ECO:0007669"/>
    <property type="project" value="TreeGrafter"/>
</dbReference>
<evidence type="ECO:0000313" key="5">
    <source>
        <dbReference type="EMBL" id="ROW13629.1"/>
    </source>
</evidence>
<keyword evidence="2" id="KW-0342">GTP-binding</keyword>
<dbReference type="Gene3D" id="1.20.120.1240">
    <property type="entry name" value="Dynamin, middle domain"/>
    <property type="match status" value="1"/>
</dbReference>
<reference evidence="5 6" key="1">
    <citation type="submission" date="2015-09" db="EMBL/GenBank/DDBJ databases">
        <title>Host preference determinants of Valsa canker pathogens revealed by comparative genomics.</title>
        <authorList>
            <person name="Yin Z."/>
            <person name="Huang L."/>
        </authorList>
    </citation>
    <scope>NUCLEOTIDE SEQUENCE [LARGE SCALE GENOMIC DNA]</scope>
    <source>
        <strain evidence="5 6">SXYLt</strain>
    </source>
</reference>
<dbReference type="CDD" id="cd08771">
    <property type="entry name" value="DLP_1"/>
    <property type="match status" value="1"/>
</dbReference>
<dbReference type="GO" id="GO:0000266">
    <property type="term" value="P:mitochondrial fission"/>
    <property type="evidence" value="ECO:0007669"/>
    <property type="project" value="TreeGrafter"/>
</dbReference>
<evidence type="ECO:0000259" key="4">
    <source>
        <dbReference type="PROSITE" id="PS51718"/>
    </source>
</evidence>
<dbReference type="Pfam" id="PF00350">
    <property type="entry name" value="Dynamin_N"/>
    <property type="match status" value="1"/>
</dbReference>
<dbReference type="InterPro" id="IPR020850">
    <property type="entry name" value="GED_dom"/>
</dbReference>
<dbReference type="GO" id="GO:0005874">
    <property type="term" value="C:microtubule"/>
    <property type="evidence" value="ECO:0007669"/>
    <property type="project" value="TreeGrafter"/>
</dbReference>
<dbReference type="PANTHER" id="PTHR11566">
    <property type="entry name" value="DYNAMIN"/>
    <property type="match status" value="1"/>
</dbReference>
<comment type="caution">
    <text evidence="5">The sequence shown here is derived from an EMBL/GenBank/DDBJ whole genome shotgun (WGS) entry which is preliminary data.</text>
</comment>
<dbReference type="PROSITE" id="PS51718">
    <property type="entry name" value="G_DYNAMIN_2"/>
    <property type="match status" value="1"/>
</dbReference>
<keyword evidence="1" id="KW-0547">Nucleotide-binding</keyword>
<dbReference type="InterPro" id="IPR000375">
    <property type="entry name" value="Dynamin_stalk"/>
</dbReference>
<dbReference type="PRINTS" id="PR00195">
    <property type="entry name" value="DYNAMIN"/>
</dbReference>
<evidence type="ECO:0008006" key="7">
    <source>
        <dbReference type="Google" id="ProtNLM"/>
    </source>
</evidence>
<dbReference type="FunFam" id="3.40.50.300:FF:001425">
    <property type="entry name" value="Dynamin GTPase, putative"/>
    <property type="match status" value="1"/>
</dbReference>
<evidence type="ECO:0000259" key="3">
    <source>
        <dbReference type="PROSITE" id="PS51388"/>
    </source>
</evidence>
<dbReference type="GO" id="GO:0003924">
    <property type="term" value="F:GTPase activity"/>
    <property type="evidence" value="ECO:0007669"/>
    <property type="project" value="InterPro"/>
</dbReference>
<dbReference type="SUPFAM" id="SSF52540">
    <property type="entry name" value="P-loop containing nucleoside triphosphate hydrolases"/>
    <property type="match status" value="1"/>
</dbReference>
<dbReference type="GO" id="GO:0016559">
    <property type="term" value="P:peroxisome fission"/>
    <property type="evidence" value="ECO:0007669"/>
    <property type="project" value="TreeGrafter"/>
</dbReference>
<dbReference type="GO" id="GO:0048312">
    <property type="term" value="P:intracellular distribution of mitochondria"/>
    <property type="evidence" value="ECO:0007669"/>
    <property type="project" value="TreeGrafter"/>
</dbReference>
<dbReference type="InterPro" id="IPR001401">
    <property type="entry name" value="Dynamin_GTPase"/>
</dbReference>
<dbReference type="OrthoDB" id="415706at2759"/>
<dbReference type="PANTHER" id="PTHR11566:SF215">
    <property type="entry name" value="DYNAMIN GTPASE"/>
    <property type="match status" value="1"/>
</dbReference>
<dbReference type="Gene3D" id="3.40.50.300">
    <property type="entry name" value="P-loop containing nucleotide triphosphate hydrolases"/>
    <property type="match status" value="1"/>
</dbReference>
<name>A0A423XC91_9PEZI</name>
<gene>
    <name evidence="5" type="ORF">VPNG_04505</name>
</gene>
<dbReference type="GO" id="GO:0016020">
    <property type="term" value="C:membrane"/>
    <property type="evidence" value="ECO:0007669"/>
    <property type="project" value="TreeGrafter"/>
</dbReference>
<evidence type="ECO:0000256" key="1">
    <source>
        <dbReference type="ARBA" id="ARBA00022741"/>
    </source>
</evidence>
<dbReference type="GO" id="GO:0005739">
    <property type="term" value="C:mitochondrion"/>
    <property type="evidence" value="ECO:0007669"/>
    <property type="project" value="TreeGrafter"/>
</dbReference>
<dbReference type="GO" id="GO:0005525">
    <property type="term" value="F:GTP binding"/>
    <property type="evidence" value="ECO:0007669"/>
    <property type="project" value="InterPro"/>
</dbReference>
<dbReference type="GO" id="GO:0008017">
    <property type="term" value="F:microtubule binding"/>
    <property type="evidence" value="ECO:0007669"/>
    <property type="project" value="TreeGrafter"/>
</dbReference>
<evidence type="ECO:0000256" key="2">
    <source>
        <dbReference type="ARBA" id="ARBA00023134"/>
    </source>
</evidence>
<keyword evidence="6" id="KW-1185">Reference proteome</keyword>
<accession>A0A423XC91</accession>
<feature type="domain" description="Dynamin-type G" evidence="4">
    <location>
        <begin position="30"/>
        <end position="336"/>
    </location>
</feature>
<proteinExistence type="predicted"/>
<dbReference type="STRING" id="1230097.A0A423XC91"/>
<sequence>MSNAQDTGGLGNQVLLDKIDKLRELNVGTMVSLPQLIVVGDQSSGKSSVLESLTGFSFPRAPGLCTRYATQITCRREASSNVSITIMPRPDADDTIKQRLKKFRRYVDGSIEGQDFAQIFQDANSAMGIRSGADLSSEDTLSSDDEEDYDLITFSEDILKIEINGPDQPALTVIDVPGIFRAATPGLTTENDITLVTSMVKNYMRDERTIILAVIPCNVDIATQEILKLAKDADPEGFRTMGVLTKPDLAPERAMQQTIVDLIEGKRQDLKLGYCVVKNRGSDDENSTLEKRNIEEREFFRKEPWSGLANTKRVGISALKVRLNQLLMDISKREFPAVKAAIAKNLAERNKRFDAIGVSRGDEQAQRAYLGKLAGNFEKIVGYSLNAYYTEDTIFNDRPEMRLITRIIELNEVFSQVFSQRGHTRSFELSKEEEHDEDSYPPDALPRVGYEFPIGSNPDLSDIICADRFQCPRPSIDSIMRHIEDIYRKNRGPELGTFGGALLGATFKEQSKRWEDIVLSHVSDAIILVHDYILELLKHVFPEKNVLKELLDNVLLEKLQASYRRAMDHARFLLDIEREGKPMTYSHDFNAELQKGQSGRLQHMLSEFTSVFDEDDAPLVNINSLKYLTIDRSNPQQVREYLHDILKSYYKVSAKRFVDVICQQVIDHFLLNGKDSPLHAFSTELVFDLNASRLEMIAGEDQVTKQERERLGREIKSLQEAMQVLRG</sequence>
<dbReference type="AlphaFoldDB" id="A0A423XC91"/>
<dbReference type="InParanoid" id="A0A423XC91"/>
<dbReference type="InterPro" id="IPR022812">
    <property type="entry name" value="Dynamin"/>
</dbReference>
<dbReference type="Proteomes" id="UP000285146">
    <property type="component" value="Unassembled WGS sequence"/>
</dbReference>
<dbReference type="InterPro" id="IPR045063">
    <property type="entry name" value="Dynamin_N"/>
</dbReference>
<dbReference type="Pfam" id="PF02212">
    <property type="entry name" value="GED"/>
    <property type="match status" value="1"/>
</dbReference>
<feature type="domain" description="GED" evidence="3">
    <location>
        <begin position="639"/>
        <end position="727"/>
    </location>
</feature>
<organism evidence="5 6">
    <name type="scientific">Cytospora leucostoma</name>
    <dbReference type="NCBI Taxonomy" id="1230097"/>
    <lineage>
        <taxon>Eukaryota</taxon>
        <taxon>Fungi</taxon>
        <taxon>Dikarya</taxon>
        <taxon>Ascomycota</taxon>
        <taxon>Pezizomycotina</taxon>
        <taxon>Sordariomycetes</taxon>
        <taxon>Sordariomycetidae</taxon>
        <taxon>Diaporthales</taxon>
        <taxon>Cytosporaceae</taxon>
        <taxon>Cytospora</taxon>
    </lineage>
</organism>